<reference evidence="1" key="1">
    <citation type="submission" date="2021-09" db="EMBL/GenBank/DDBJ databases">
        <authorList>
            <consortium name="AG Swart"/>
            <person name="Singh M."/>
            <person name="Singh A."/>
            <person name="Seah K."/>
            <person name="Emmerich C."/>
        </authorList>
    </citation>
    <scope>NUCLEOTIDE SEQUENCE</scope>
    <source>
        <strain evidence="1">ATCC30299</strain>
    </source>
</reference>
<proteinExistence type="predicted"/>
<keyword evidence="2" id="KW-1185">Reference proteome</keyword>
<gene>
    <name evidence="1" type="ORF">BSTOLATCC_MIC57917</name>
</gene>
<accession>A0AAU9K7B6</accession>
<dbReference type="EMBL" id="CAJZBQ010000056">
    <property type="protein sequence ID" value="CAG9333097.1"/>
    <property type="molecule type" value="Genomic_DNA"/>
</dbReference>
<comment type="caution">
    <text evidence="1">The sequence shown here is derived from an EMBL/GenBank/DDBJ whole genome shotgun (WGS) entry which is preliminary data.</text>
</comment>
<evidence type="ECO:0000313" key="1">
    <source>
        <dbReference type="EMBL" id="CAG9333097.1"/>
    </source>
</evidence>
<name>A0AAU9K7B6_9CILI</name>
<protein>
    <submittedName>
        <fullName evidence="1">Uncharacterized protein</fullName>
    </submittedName>
</protein>
<sequence length="360" mass="41906">MEDLNFELSLSHEVNIITRNYSPMRLCNHKWLLSHNESFEVKQFLIEYKEVSDEQIIIISDPKKHSVDVYKRSHILRRLQVKRNEYLFKAIYSFWTLINPFRLRAISKQIYINTSEFIYRDAIAPVQSEKLSKKYALQDAEIDFGPNHGLTFTEFYDSFFNCLDNLTKSALASEYSRMTKAIHADILNASFFKTIRLNSKLHLTEPHRQCYSIWMEPYLKAVVSFKDKRASTSAQNLLSKDLTSHFSPTLLTRTAMKNTRTHGDLLLRKIENMTKTYDSDYFKIKIRSPRSRPIQSTAGDGEKRIKKIKKEPKKLDVLNKTNPLSTEIVKSGWKGSTIIEGVIQGRKVLLKDIANKEIAL</sequence>
<evidence type="ECO:0000313" key="2">
    <source>
        <dbReference type="Proteomes" id="UP001162131"/>
    </source>
</evidence>
<organism evidence="1 2">
    <name type="scientific">Blepharisma stoltei</name>
    <dbReference type="NCBI Taxonomy" id="1481888"/>
    <lineage>
        <taxon>Eukaryota</taxon>
        <taxon>Sar</taxon>
        <taxon>Alveolata</taxon>
        <taxon>Ciliophora</taxon>
        <taxon>Postciliodesmatophora</taxon>
        <taxon>Heterotrichea</taxon>
        <taxon>Heterotrichida</taxon>
        <taxon>Blepharismidae</taxon>
        <taxon>Blepharisma</taxon>
    </lineage>
</organism>
<dbReference type="Proteomes" id="UP001162131">
    <property type="component" value="Unassembled WGS sequence"/>
</dbReference>
<dbReference type="AlphaFoldDB" id="A0AAU9K7B6"/>